<dbReference type="SUPFAM" id="SSF103473">
    <property type="entry name" value="MFS general substrate transporter"/>
    <property type="match status" value="1"/>
</dbReference>
<feature type="transmembrane region" description="Helical" evidence="7">
    <location>
        <begin position="293"/>
        <end position="316"/>
    </location>
</feature>
<dbReference type="EMBL" id="JAAQHG020000027">
    <property type="protein sequence ID" value="KAL1584289.1"/>
    <property type="molecule type" value="Genomic_DNA"/>
</dbReference>
<feature type="transmembrane region" description="Helical" evidence="7">
    <location>
        <begin position="96"/>
        <end position="117"/>
    </location>
</feature>
<feature type="transmembrane region" description="Helical" evidence="7">
    <location>
        <begin position="58"/>
        <end position="76"/>
    </location>
</feature>
<feature type="transmembrane region" description="Helical" evidence="7">
    <location>
        <begin position="328"/>
        <end position="348"/>
    </location>
</feature>
<feature type="compositionally biased region" description="Basic and acidic residues" evidence="6">
    <location>
        <begin position="9"/>
        <end position="24"/>
    </location>
</feature>
<feature type="region of interest" description="Disordered" evidence="6">
    <location>
        <begin position="1"/>
        <end position="40"/>
    </location>
</feature>
<gene>
    <name evidence="9" type="ORF">WHR41_06752</name>
</gene>
<dbReference type="RefSeq" id="XP_069227395.1">
    <property type="nucleotide sequence ID" value="XM_069375357.1"/>
</dbReference>
<organism evidence="9 10">
    <name type="scientific">Cladosporium halotolerans</name>
    <dbReference type="NCBI Taxonomy" id="1052096"/>
    <lineage>
        <taxon>Eukaryota</taxon>
        <taxon>Fungi</taxon>
        <taxon>Dikarya</taxon>
        <taxon>Ascomycota</taxon>
        <taxon>Pezizomycotina</taxon>
        <taxon>Dothideomycetes</taxon>
        <taxon>Dothideomycetidae</taxon>
        <taxon>Cladosporiales</taxon>
        <taxon>Cladosporiaceae</taxon>
        <taxon>Cladosporium</taxon>
    </lineage>
</organism>
<dbReference type="Proteomes" id="UP000803884">
    <property type="component" value="Unassembled WGS sequence"/>
</dbReference>
<dbReference type="InterPro" id="IPR036259">
    <property type="entry name" value="MFS_trans_sf"/>
</dbReference>
<dbReference type="GO" id="GO:0016020">
    <property type="term" value="C:membrane"/>
    <property type="evidence" value="ECO:0007669"/>
    <property type="project" value="UniProtKB-SubCell"/>
</dbReference>
<feature type="transmembrane region" description="Helical" evidence="7">
    <location>
        <begin position="224"/>
        <end position="243"/>
    </location>
</feature>
<keyword evidence="2" id="KW-0813">Transport</keyword>
<dbReference type="PANTHER" id="PTHR43791:SF53">
    <property type="entry name" value="MAJOR FACILITATOR SUPERFAMILY (MFS) PROFILE DOMAIN-CONTAINING PROTEIN"/>
    <property type="match status" value="1"/>
</dbReference>
<dbReference type="GO" id="GO:0022857">
    <property type="term" value="F:transmembrane transporter activity"/>
    <property type="evidence" value="ECO:0007669"/>
    <property type="project" value="InterPro"/>
</dbReference>
<evidence type="ECO:0000259" key="8">
    <source>
        <dbReference type="PROSITE" id="PS50850"/>
    </source>
</evidence>
<proteinExistence type="predicted"/>
<dbReference type="PANTHER" id="PTHR43791">
    <property type="entry name" value="PERMEASE-RELATED"/>
    <property type="match status" value="1"/>
</dbReference>
<name>A0AB34KGP0_9PEZI</name>
<evidence type="ECO:0000256" key="7">
    <source>
        <dbReference type="SAM" id="Phobius"/>
    </source>
</evidence>
<keyword evidence="3 7" id="KW-0812">Transmembrane</keyword>
<feature type="transmembrane region" description="Helical" evidence="7">
    <location>
        <begin position="124"/>
        <end position="143"/>
    </location>
</feature>
<dbReference type="FunFam" id="1.20.1250.20:FF:000013">
    <property type="entry name" value="MFS general substrate transporter"/>
    <property type="match status" value="1"/>
</dbReference>
<accession>A0AB34KGP0</accession>
<evidence type="ECO:0000256" key="1">
    <source>
        <dbReference type="ARBA" id="ARBA00004141"/>
    </source>
</evidence>
<dbReference type="Pfam" id="PF07690">
    <property type="entry name" value="MFS_1"/>
    <property type="match status" value="1"/>
</dbReference>
<feature type="transmembrane region" description="Helical" evidence="7">
    <location>
        <begin position="355"/>
        <end position="374"/>
    </location>
</feature>
<evidence type="ECO:0000256" key="6">
    <source>
        <dbReference type="SAM" id="MobiDB-lite"/>
    </source>
</evidence>
<keyword evidence="10" id="KW-1185">Reference proteome</keyword>
<dbReference type="GeneID" id="96008195"/>
<feature type="transmembrane region" description="Helical" evidence="7">
    <location>
        <begin position="149"/>
        <end position="173"/>
    </location>
</feature>
<feature type="transmembrane region" description="Helical" evidence="7">
    <location>
        <begin position="414"/>
        <end position="436"/>
    </location>
</feature>
<keyword evidence="5 7" id="KW-0472">Membrane</keyword>
<feature type="domain" description="Major facilitator superfamily (MFS) profile" evidence="8">
    <location>
        <begin position="58"/>
        <end position="473"/>
    </location>
</feature>
<dbReference type="AlphaFoldDB" id="A0AB34KGP0"/>
<keyword evidence="4 7" id="KW-1133">Transmembrane helix</keyword>
<dbReference type="InterPro" id="IPR020846">
    <property type="entry name" value="MFS_dom"/>
</dbReference>
<evidence type="ECO:0000256" key="5">
    <source>
        <dbReference type="ARBA" id="ARBA00023136"/>
    </source>
</evidence>
<protein>
    <recommendedName>
        <fullName evidence="8">Major facilitator superfamily (MFS) profile domain-containing protein</fullName>
    </recommendedName>
</protein>
<dbReference type="InterPro" id="IPR011701">
    <property type="entry name" value="MFS"/>
</dbReference>
<dbReference type="PROSITE" id="PS50850">
    <property type="entry name" value="MFS"/>
    <property type="match status" value="1"/>
</dbReference>
<evidence type="ECO:0000313" key="10">
    <source>
        <dbReference type="Proteomes" id="UP000803884"/>
    </source>
</evidence>
<evidence type="ECO:0000256" key="4">
    <source>
        <dbReference type="ARBA" id="ARBA00022989"/>
    </source>
</evidence>
<evidence type="ECO:0000256" key="2">
    <source>
        <dbReference type="ARBA" id="ARBA00022448"/>
    </source>
</evidence>
<reference evidence="9 10" key="1">
    <citation type="journal article" date="2020" name="Microbiol. Resour. Announc.">
        <title>Draft Genome Sequence of a Cladosporium Species Isolated from the Mesophotic Ascidian Didemnum maculosum.</title>
        <authorList>
            <person name="Gioti A."/>
            <person name="Siaperas R."/>
            <person name="Nikolaivits E."/>
            <person name="Le Goff G."/>
            <person name="Ouazzani J."/>
            <person name="Kotoulas G."/>
            <person name="Topakas E."/>
        </authorList>
    </citation>
    <scope>NUCLEOTIDE SEQUENCE [LARGE SCALE GENOMIC DNA]</scope>
    <source>
        <strain evidence="9 10">TM138-S3</strain>
    </source>
</reference>
<feature type="transmembrane region" description="Helical" evidence="7">
    <location>
        <begin position="448"/>
        <end position="469"/>
    </location>
</feature>
<comment type="caution">
    <text evidence="9">The sequence shown here is derived from an EMBL/GenBank/DDBJ whole genome shotgun (WGS) entry which is preliminary data.</text>
</comment>
<dbReference type="Gene3D" id="1.20.1250.20">
    <property type="entry name" value="MFS general substrate transporter like domains"/>
    <property type="match status" value="2"/>
</dbReference>
<evidence type="ECO:0000256" key="3">
    <source>
        <dbReference type="ARBA" id="ARBA00022692"/>
    </source>
</evidence>
<feature type="transmembrane region" description="Helical" evidence="7">
    <location>
        <begin position="380"/>
        <end position="402"/>
    </location>
</feature>
<comment type="subcellular location">
    <subcellularLocation>
        <location evidence="1">Membrane</location>
        <topology evidence="1">Multi-pass membrane protein</topology>
    </subcellularLocation>
</comment>
<evidence type="ECO:0000313" key="9">
    <source>
        <dbReference type="EMBL" id="KAL1584289.1"/>
    </source>
</evidence>
<dbReference type="FunFam" id="1.20.1250.20:FF:000034">
    <property type="entry name" value="MFS general substrate transporter"/>
    <property type="match status" value="1"/>
</dbReference>
<feature type="transmembrane region" description="Helical" evidence="7">
    <location>
        <begin position="180"/>
        <end position="204"/>
    </location>
</feature>
<sequence>MLRPTMDPALEKNDFPELNQREVDSASPSTSDNDSDRSRLTWTDDEERKIRRKLDFRVVPLVTLLYLLCFLDRANVGNARIQGMQDDLELVGFRFNWALTIFYFTYIAVEIPSNIILKAVGPRFWIPFLVFSFGLVSLCTAFVKSHQGLFAARAILGLAEGGTMPGIAFFLSCFYKRGELLFRIGIFVSASSLAGAFGGLLAAGLTQIPEFGIASMKLHTWRHIFFFEGLFTVIVALIAPFFMQTHPDKCKFFTPREQQIAAERLYREHKANVHEKVQLHHVKRAVFNISNTFCAFGFFAVNITVQSFSLFLPTLLRDMGHTAINAQLYSVAPYCVACILSIAVAFASDRTRLRGVYLATFPILCVVGFSILRASDNSNIKYMAVFFSAAGAFPGGPGFLSWGLNNAAGPAVRAVAGGYIVSIGSFGAIVATWTYMATDAPDYPIGHTINLVAQICVALLATFGILYTVRENRLRARGKRDHRLEGLDEIQQGELGYRHPNFRYIP</sequence>